<sequence>MSSSESQNNNLLSMCSDRLWDVGWDQDESYFDCQYTLTHLYVMLDNRTIPDEFVSFFIASSIKTIPMEFYNQLQAKEITKMLTGKVTSLASSYCAHLQASHNQRMHALNGNPDFPSHMADIDKRPSEVKQFLEGISSLTPVRPINGEGLLGFLQGPRSLRDGFHLISSSILRDGKIQPNTDIPVPATTLYPRQLRPTCPGPVVNSASALPVSGMHLSPVQGRPMKFTSLGQAIKEQQHLLELEDSPEPDAVSLEGYLHSDLELLMRYETFGGMNLCLETWLLKLAALDSIMAHAVQPHSLPATIFSAFDTRTRPTVDQAKVSINDSPVFSEDVGGLATPMFPYHGGEGTLSFHLSTRTVPSGDFIFLPPRIITGDQNRTLRLVALFVLMVTEWPFGIFTIHQATTDDVGGNQGNQVFVPSAATFRIPGLRSVNIILPRDTFGDISTDQNSFNQAAAVCPQFGSAATGAGATVHPAHDPINICWDPSVQPIEYSLTQFLCSWALDFSLYDIIEMVGILKQCSVTDADMASALEILRMYTTFFPSLIESDDASETDFAPDSVGGMRVNVLNCTVLPTASYSNSVPQVVGGWPQASSPDTIVMGYDVNIIAFSRVMLGLMVSPTLCVSSPCCFGKATTIAEQILGAMQAAVCPQVCYALFGITSEGLTNASKYRGLNSSQHLVQKLFASSEPSQMGAFWEFLERKLTGYGHVGIVFNNTSISPYSRQYCRGRFSAVDRDTTAVNGTVPAIMVTAWLALFSNELPKSEAPFTSFHNHNIIAGYNTDQDPTLHPLTLDVNGVKSTAGYTTATDQLSFYSENQLPTDNLNSLYNIKLAQTEPAHRHYVRYCGRTIDGVVFPAANMFIKQRALPLLPGAVRPGQEADALVGSIPRMTTEGARVVICHDLLGVGRTLLLAENRRGTVQRASLRYQKY</sequence>
<gene>
    <name evidence="1" type="ORF">O3P69_004985</name>
</gene>
<dbReference type="EMBL" id="JARAKH010000015">
    <property type="protein sequence ID" value="KAK8396687.1"/>
    <property type="molecule type" value="Genomic_DNA"/>
</dbReference>
<keyword evidence="2" id="KW-1185">Reference proteome</keyword>
<dbReference type="EMBL" id="JARAKH010000015">
    <property type="protein sequence ID" value="KAK8396689.1"/>
    <property type="molecule type" value="Genomic_DNA"/>
</dbReference>
<dbReference type="Proteomes" id="UP001487740">
    <property type="component" value="Unassembled WGS sequence"/>
</dbReference>
<comment type="caution">
    <text evidence="1">The sequence shown here is derived from an EMBL/GenBank/DDBJ whole genome shotgun (WGS) entry which is preliminary data.</text>
</comment>
<name>A0AAW0UAA1_SCYPA</name>
<proteinExistence type="predicted"/>
<dbReference type="EMBL" id="JARAKH010000015">
    <property type="protein sequence ID" value="KAK8396691.1"/>
    <property type="molecule type" value="Genomic_DNA"/>
</dbReference>
<dbReference type="EMBL" id="JARAKH010000015">
    <property type="protein sequence ID" value="KAK8396688.1"/>
    <property type="molecule type" value="Genomic_DNA"/>
</dbReference>
<reference evidence="1 2" key="1">
    <citation type="submission" date="2023-03" db="EMBL/GenBank/DDBJ databases">
        <title>High-quality genome of Scylla paramamosain provides insights in environmental adaptation.</title>
        <authorList>
            <person name="Zhang L."/>
        </authorList>
    </citation>
    <scope>NUCLEOTIDE SEQUENCE [LARGE SCALE GENOMIC DNA]</scope>
    <source>
        <strain evidence="1">LZ_2023a</strain>
        <tissue evidence="1">Muscle</tissue>
    </source>
</reference>
<evidence type="ECO:0000313" key="2">
    <source>
        <dbReference type="Proteomes" id="UP001487740"/>
    </source>
</evidence>
<organism evidence="1 2">
    <name type="scientific">Scylla paramamosain</name>
    <name type="common">Mud crab</name>
    <dbReference type="NCBI Taxonomy" id="85552"/>
    <lineage>
        <taxon>Eukaryota</taxon>
        <taxon>Metazoa</taxon>
        <taxon>Ecdysozoa</taxon>
        <taxon>Arthropoda</taxon>
        <taxon>Crustacea</taxon>
        <taxon>Multicrustacea</taxon>
        <taxon>Malacostraca</taxon>
        <taxon>Eumalacostraca</taxon>
        <taxon>Eucarida</taxon>
        <taxon>Decapoda</taxon>
        <taxon>Pleocyemata</taxon>
        <taxon>Brachyura</taxon>
        <taxon>Eubrachyura</taxon>
        <taxon>Portunoidea</taxon>
        <taxon>Portunidae</taxon>
        <taxon>Portuninae</taxon>
        <taxon>Scylla</taxon>
    </lineage>
</organism>
<evidence type="ECO:0000313" key="1">
    <source>
        <dbReference type="EMBL" id="KAK8396691.1"/>
    </source>
</evidence>
<dbReference type="EMBL" id="JARAKH010000015">
    <property type="protein sequence ID" value="KAK8396692.1"/>
    <property type="molecule type" value="Genomic_DNA"/>
</dbReference>
<dbReference type="EMBL" id="JARAKH010000015">
    <property type="protein sequence ID" value="KAK8396690.1"/>
    <property type="molecule type" value="Genomic_DNA"/>
</dbReference>
<protein>
    <submittedName>
        <fullName evidence="1">Uncharacterized protein</fullName>
    </submittedName>
</protein>
<dbReference type="AlphaFoldDB" id="A0AAW0UAA1"/>
<accession>A0AAW0UAA1</accession>